<proteinExistence type="predicted"/>
<feature type="transmembrane region" description="Helical" evidence="1">
    <location>
        <begin position="53"/>
        <end position="81"/>
    </location>
</feature>
<dbReference type="Proteomes" id="UP000612585">
    <property type="component" value="Unassembled WGS sequence"/>
</dbReference>
<comment type="caution">
    <text evidence="2">The sequence shown here is derived from an EMBL/GenBank/DDBJ whole genome shotgun (WGS) entry which is preliminary data.</text>
</comment>
<keyword evidence="1" id="KW-0812">Transmembrane</keyword>
<keyword evidence="1" id="KW-0472">Membrane</keyword>
<keyword evidence="3" id="KW-1185">Reference proteome</keyword>
<dbReference type="RefSeq" id="WP_204006182.1">
    <property type="nucleotide sequence ID" value="NZ_BOPG01000065.1"/>
</dbReference>
<evidence type="ECO:0000313" key="3">
    <source>
        <dbReference type="Proteomes" id="UP000612585"/>
    </source>
</evidence>
<feature type="transmembrane region" description="Helical" evidence="1">
    <location>
        <begin position="124"/>
        <end position="144"/>
    </location>
</feature>
<evidence type="ECO:0000313" key="2">
    <source>
        <dbReference type="EMBL" id="GIJ61321.1"/>
    </source>
</evidence>
<gene>
    <name evidence="2" type="ORF">Vau01_088370</name>
</gene>
<sequence>MRARTVLAFVAGYGSAVLAAWLVFVIEGVLLYGGLLVAAVAFDRDTGGPLAGLLLVALAAVLGIVVTALVCVPAAALGHLAGRRARRWQWTKTLAATLGSAALLLALYIPGAVLIASGSGTGALVAWTVALAVTAPPTIVFTTVGHGSRRLFGWLERRQGGAAEVAAAG</sequence>
<evidence type="ECO:0000256" key="1">
    <source>
        <dbReference type="SAM" id="Phobius"/>
    </source>
</evidence>
<dbReference type="AlphaFoldDB" id="A0A8J3ZC98"/>
<feature type="transmembrane region" description="Helical" evidence="1">
    <location>
        <begin position="93"/>
        <end position="118"/>
    </location>
</feature>
<organism evidence="2 3">
    <name type="scientific">Virgisporangium aurantiacum</name>
    <dbReference type="NCBI Taxonomy" id="175570"/>
    <lineage>
        <taxon>Bacteria</taxon>
        <taxon>Bacillati</taxon>
        <taxon>Actinomycetota</taxon>
        <taxon>Actinomycetes</taxon>
        <taxon>Micromonosporales</taxon>
        <taxon>Micromonosporaceae</taxon>
        <taxon>Virgisporangium</taxon>
    </lineage>
</organism>
<keyword evidence="1" id="KW-1133">Transmembrane helix</keyword>
<reference evidence="2" key="1">
    <citation type="submission" date="2021-01" db="EMBL/GenBank/DDBJ databases">
        <title>Whole genome shotgun sequence of Virgisporangium aurantiacum NBRC 16421.</title>
        <authorList>
            <person name="Komaki H."/>
            <person name="Tamura T."/>
        </authorList>
    </citation>
    <scope>NUCLEOTIDE SEQUENCE</scope>
    <source>
        <strain evidence="2">NBRC 16421</strain>
    </source>
</reference>
<accession>A0A8J3ZC98</accession>
<name>A0A8J3ZC98_9ACTN</name>
<dbReference type="EMBL" id="BOPG01000065">
    <property type="protein sequence ID" value="GIJ61321.1"/>
    <property type="molecule type" value="Genomic_DNA"/>
</dbReference>
<protein>
    <submittedName>
        <fullName evidence="2">Uncharacterized protein</fullName>
    </submittedName>
</protein>
<feature type="transmembrane region" description="Helical" evidence="1">
    <location>
        <begin position="7"/>
        <end position="33"/>
    </location>
</feature>